<dbReference type="RefSeq" id="WP_074789259.1">
    <property type="nucleotide sequence ID" value="NZ_BBLU01000003.1"/>
</dbReference>
<dbReference type="AlphaFoldDB" id="A0A1H6WBE7"/>
<keyword evidence="1" id="KW-0677">Repeat</keyword>
<evidence type="ECO:0000313" key="6">
    <source>
        <dbReference type="Proteomes" id="UP000183315"/>
    </source>
</evidence>
<evidence type="ECO:0000259" key="4">
    <source>
        <dbReference type="Pfam" id="PF13228"/>
    </source>
</evidence>
<evidence type="ECO:0000256" key="2">
    <source>
        <dbReference type="ARBA" id="ARBA00022803"/>
    </source>
</evidence>
<keyword evidence="6" id="KW-1185">Reference proteome</keyword>
<evidence type="ECO:0000313" key="5">
    <source>
        <dbReference type="EMBL" id="SEJ14359.1"/>
    </source>
</evidence>
<keyword evidence="2" id="KW-0802">TPR repeat</keyword>
<accession>A0A1H6WBE7</accession>
<proteinExistence type="predicted"/>
<gene>
    <name evidence="5" type="ORF">SAMN05421637_0931</name>
</gene>
<evidence type="ECO:0000256" key="1">
    <source>
        <dbReference type="ARBA" id="ARBA00022737"/>
    </source>
</evidence>
<dbReference type="STRING" id="1043493.SAMN05421637_0931"/>
<dbReference type="Proteomes" id="UP000183315">
    <property type="component" value="Unassembled WGS sequence"/>
</dbReference>
<organism evidence="5 6">
    <name type="scientific">Demequina mangrovi</name>
    <dbReference type="NCBI Taxonomy" id="1043493"/>
    <lineage>
        <taxon>Bacteria</taxon>
        <taxon>Bacillati</taxon>
        <taxon>Actinomycetota</taxon>
        <taxon>Actinomycetes</taxon>
        <taxon>Micrococcales</taxon>
        <taxon>Demequinaceae</taxon>
        <taxon>Demequina</taxon>
    </lineage>
</organism>
<dbReference type="InterPro" id="IPR025117">
    <property type="entry name" value="DUF4037"/>
</dbReference>
<evidence type="ECO:0000256" key="3">
    <source>
        <dbReference type="SAM" id="MobiDB-lite"/>
    </source>
</evidence>
<dbReference type="SMART" id="SM00028">
    <property type="entry name" value="TPR"/>
    <property type="match status" value="4"/>
</dbReference>
<dbReference type="InterPro" id="IPR011990">
    <property type="entry name" value="TPR-like_helical_dom_sf"/>
</dbReference>
<dbReference type="Pfam" id="PF13228">
    <property type="entry name" value="DUF4037"/>
    <property type="match status" value="1"/>
</dbReference>
<dbReference type="PANTHER" id="PTHR45641">
    <property type="entry name" value="TETRATRICOPEPTIDE REPEAT PROTEIN (AFU_ORTHOLOGUE AFUA_6G03870)"/>
    <property type="match status" value="1"/>
</dbReference>
<reference evidence="6" key="1">
    <citation type="submission" date="2016-10" db="EMBL/GenBank/DDBJ databases">
        <authorList>
            <person name="Varghese N."/>
        </authorList>
    </citation>
    <scope>NUCLEOTIDE SEQUENCE [LARGE SCALE GENOMIC DNA]</scope>
    <source>
        <strain evidence="6">DSM 24868</strain>
    </source>
</reference>
<dbReference type="Pfam" id="PF13424">
    <property type="entry name" value="TPR_12"/>
    <property type="match status" value="2"/>
</dbReference>
<protein>
    <submittedName>
        <fullName evidence="5">Tetratricopeptide repeat-containing protein</fullName>
    </submittedName>
</protein>
<sequence>MTTDSAPGYDVEGFLRALDRAFAEHRGATDAEPLIREALSAAREAGDRGAELTVLNEAMGFHRSVSRHEDALAAAREAEALLEALRLAGSEASATTWINIATARRAAGRLDDAEAAYGRALAEAEATMGPRDRRLAALRNNLALLRSDRGDHAGARRELEAALAILEAATVDPGADLDIAGTRTNLALECFRLELPDEAAAHAGAAMAILRRGGHEGDPHAAATLAGHAEACFRMGRLAEAVDAYERALAIVAECYGTGSDAHAVTAANLAEARAALAASSPTGSAPEAPDASSLAAPERPAPEPLTGLELARSYWEQVGLPMMQERHPALLARAAVGLVGHGSDRYGFDDALSRDHDSGPGFCVWLTAEDHAAHGAALQADYDALPREHRGHEASPATARATGGGRRVGVFEIGEFFEGLTGHREAPATPHAWLLLDEATLAAATNGAVFRDPLGAFSRVRDGFRRMPDDVRLALVSRRIGMMAQAGQYNVPRMLARGDGEAAWLAVAEFVDAASSAVFLLNRPSAVGYLPYYKWRFAALRALAARPATRLPGVHARLSDAVRLASAACLGGAGFGEGGAGAGPAREGLEAAIADVCAQVVRELRDQGLSRETGDFLEAHRAQLGARISDPWLRAL</sequence>
<name>A0A1H6WBE7_9MICO</name>
<dbReference type="Gene3D" id="1.25.40.10">
    <property type="entry name" value="Tetratricopeptide repeat domain"/>
    <property type="match status" value="2"/>
</dbReference>
<dbReference type="InterPro" id="IPR019734">
    <property type="entry name" value="TPR_rpt"/>
</dbReference>
<dbReference type="SUPFAM" id="SSF48452">
    <property type="entry name" value="TPR-like"/>
    <property type="match status" value="1"/>
</dbReference>
<dbReference type="EMBL" id="FNZI01000002">
    <property type="protein sequence ID" value="SEJ14359.1"/>
    <property type="molecule type" value="Genomic_DNA"/>
</dbReference>
<feature type="region of interest" description="Disordered" evidence="3">
    <location>
        <begin position="279"/>
        <end position="304"/>
    </location>
</feature>
<dbReference type="eggNOG" id="COG0457">
    <property type="taxonomic scope" value="Bacteria"/>
</dbReference>
<feature type="domain" description="DUF4037" evidence="4">
    <location>
        <begin position="434"/>
        <end position="536"/>
    </location>
</feature>